<sequence>MALRFLLLLAVLLASGAALANGSAASRNLEVVAEGALLAPGSYTVAAGTRLSQLMATTHPASDAYLPGIALYRKGARPQQVRLRAGLQYSLDLLEEDQDPQIATAAAALSRWLQDHPASGRMPLPINDMRLMQVQWGSDPILEQGDALRVPRRPNTITVLGAVESACELPHQPLRDVHDYLRDCTVTSAADRNDLYVVQPDMTVQKVGVAQWNRTDPQAVAPGGVIFVPLRQHAIDAVDSAFNAEFAAFIATQAPHP</sequence>
<feature type="signal peptide" evidence="1">
    <location>
        <begin position="1"/>
        <end position="20"/>
    </location>
</feature>
<protein>
    <submittedName>
        <fullName evidence="3">Capsule biosynthesis GfcC family protein</fullName>
    </submittedName>
</protein>
<gene>
    <name evidence="3" type="ORF">QEG23_003468</name>
</gene>
<dbReference type="Gene3D" id="3.10.560.10">
    <property type="entry name" value="Outer membrane lipoprotein wza domain like"/>
    <property type="match status" value="1"/>
</dbReference>
<accession>A0AAI9C4C0</accession>
<feature type="chain" id="PRO_5042503849" evidence="1">
    <location>
        <begin position="21"/>
        <end position="257"/>
    </location>
</feature>
<feature type="domain" description="Capsule biosynthesis GfcC-like C-terminal" evidence="2">
    <location>
        <begin position="167"/>
        <end position="253"/>
    </location>
</feature>
<name>A0AAI9C4C0_STEMA</name>
<dbReference type="AlphaFoldDB" id="A0AAI9C4C0"/>
<proteinExistence type="predicted"/>
<dbReference type="Pfam" id="PF06251">
    <property type="entry name" value="Caps_syn_GfcC_C"/>
    <property type="match status" value="1"/>
</dbReference>
<dbReference type="Proteomes" id="UP001218208">
    <property type="component" value="Unassembled WGS sequence"/>
</dbReference>
<evidence type="ECO:0000259" key="2">
    <source>
        <dbReference type="Pfam" id="PF06251"/>
    </source>
</evidence>
<evidence type="ECO:0000313" key="3">
    <source>
        <dbReference type="EMBL" id="EKT4093918.1"/>
    </source>
</evidence>
<organism evidence="3 4">
    <name type="scientific">Stenotrophomonas maltophilia</name>
    <name type="common">Pseudomonas maltophilia</name>
    <name type="synonym">Xanthomonas maltophilia</name>
    <dbReference type="NCBI Taxonomy" id="40324"/>
    <lineage>
        <taxon>Bacteria</taxon>
        <taxon>Pseudomonadati</taxon>
        <taxon>Pseudomonadota</taxon>
        <taxon>Gammaproteobacteria</taxon>
        <taxon>Lysobacterales</taxon>
        <taxon>Lysobacteraceae</taxon>
        <taxon>Stenotrophomonas</taxon>
        <taxon>Stenotrophomonas maltophilia group</taxon>
    </lineage>
</organism>
<evidence type="ECO:0000256" key="1">
    <source>
        <dbReference type="SAM" id="SignalP"/>
    </source>
</evidence>
<comment type="caution">
    <text evidence="3">The sequence shown here is derived from an EMBL/GenBank/DDBJ whole genome shotgun (WGS) entry which is preliminary data.</text>
</comment>
<dbReference type="InterPro" id="IPR010425">
    <property type="entry name" value="Caps_synth_GfcC-like_C"/>
</dbReference>
<dbReference type="EMBL" id="ABLOJW010000021">
    <property type="protein sequence ID" value="EKT4093918.1"/>
    <property type="molecule type" value="Genomic_DNA"/>
</dbReference>
<evidence type="ECO:0000313" key="4">
    <source>
        <dbReference type="Proteomes" id="UP001218208"/>
    </source>
</evidence>
<keyword evidence="1" id="KW-0732">Signal</keyword>
<reference evidence="3" key="1">
    <citation type="submission" date="2022-07" db="EMBL/GenBank/DDBJ databases">
        <authorList>
            <consortium name="DAFM: The Division of Animal and Food Microbiology"/>
        </authorList>
    </citation>
    <scope>NUCLEOTIDE SEQUENCE</scope>
    <source>
        <strain evidence="3">19MO01SH01-2</strain>
    </source>
</reference>